<sequence length="486" mass="51793">MLTNPHFVALLPLVLVAATAITVMLGIAWRRAHAATVAVTVLGLLLALVAQGVAWQLAPVDTPLLAFDDLAMMGGMLILGSTLVCAILAHAYLEVFEGAREEFYLLLLCAAAGGLVLAASRHMASLFFGLELLSMPLYGMLAYSFRERRSLEAGIKYLILSAAASAFLLFGMALLYAQTGELRLDELMTVLTETSGVWGLAGIALMVVGLGFKLSVVPFHLWTPDVYEGGPGPATTFLATASKVAVFFLLLRLVLYVPAFQGEWLRTLLAILALLSMVIGNLLALTQSNIKRILGYSSIAHFGYLLVALVVGDGLAAETGGVYLITYVLTTLAAFGVVTLVSSSTSGEDAAALHYYRGLFWRRPYLTAVLTISMLSLAGIPATAGFIGKFYIIALGVEAQRWWLVGGIILGSAIGLYYYLRVMVTLFMLEPGMQRRDAPHDWGTRAGGLVVLAVAFLVILLGLYPAPMIELAELLGGTPLGGTPLG</sequence>
<accession>A0A5B8SV25</accession>
<name>A0A5B8SV25_9GAMM</name>
<feature type="transmembrane region" description="Helical" evidence="5">
    <location>
        <begin position="267"/>
        <end position="286"/>
    </location>
</feature>
<feature type="transmembrane region" description="Helical" evidence="5">
    <location>
        <begin position="157"/>
        <end position="177"/>
    </location>
</feature>
<evidence type="ECO:0000313" key="9">
    <source>
        <dbReference type="Proteomes" id="UP000321272"/>
    </source>
</evidence>
<reference evidence="8 9" key="1">
    <citation type="submission" date="2019-06" db="EMBL/GenBank/DDBJ databases">
        <title>Genome analyses of bacteria isolated from kimchi.</title>
        <authorList>
            <person name="Lee S."/>
            <person name="Ahn S."/>
            <person name="Roh S."/>
        </authorList>
    </citation>
    <scope>NUCLEOTIDE SEQUENCE [LARGE SCALE GENOMIC DNA]</scope>
    <source>
        <strain evidence="8 9">CBA4606</strain>
    </source>
</reference>
<evidence type="ECO:0000256" key="4">
    <source>
        <dbReference type="ARBA" id="ARBA00023136"/>
    </source>
</evidence>
<keyword evidence="9" id="KW-1185">Reference proteome</keyword>
<comment type="subcellular location">
    <subcellularLocation>
        <location evidence="5">Cell membrane</location>
        <topology evidence="5">Multi-pass membrane protein</topology>
    </subcellularLocation>
    <subcellularLocation>
        <location evidence="1">Endomembrane system</location>
        <topology evidence="1">Multi-pass membrane protein</topology>
    </subcellularLocation>
    <subcellularLocation>
        <location evidence="6">Membrane</location>
        <topology evidence="6">Multi-pass membrane protein</topology>
    </subcellularLocation>
</comment>
<comment type="similarity">
    <text evidence="5">Belongs to the complex I subunit 2 family.</text>
</comment>
<dbReference type="InterPro" id="IPR001750">
    <property type="entry name" value="ND/Mrp_TM"/>
</dbReference>
<dbReference type="NCBIfam" id="NF004439">
    <property type="entry name" value="PRK05777.1-1"/>
    <property type="match status" value="1"/>
</dbReference>
<feature type="transmembrane region" description="Helical" evidence="5">
    <location>
        <begin position="365"/>
        <end position="387"/>
    </location>
</feature>
<dbReference type="RefSeq" id="WP_147183573.1">
    <property type="nucleotide sequence ID" value="NZ_CP042382.1"/>
</dbReference>
<dbReference type="HAMAP" id="MF_00445">
    <property type="entry name" value="NDH1_NuoN_1"/>
    <property type="match status" value="1"/>
</dbReference>
<dbReference type="InterPro" id="IPR010096">
    <property type="entry name" value="NADH-Q_OxRdtase_suN/2"/>
</dbReference>
<comment type="catalytic activity">
    <reaction evidence="5">
        <text>a quinone + NADH + 5 H(+)(in) = a quinol + NAD(+) + 4 H(+)(out)</text>
        <dbReference type="Rhea" id="RHEA:57888"/>
        <dbReference type="ChEBI" id="CHEBI:15378"/>
        <dbReference type="ChEBI" id="CHEBI:24646"/>
        <dbReference type="ChEBI" id="CHEBI:57540"/>
        <dbReference type="ChEBI" id="CHEBI:57945"/>
        <dbReference type="ChEBI" id="CHEBI:132124"/>
    </reaction>
</comment>
<dbReference type="KEGG" id="paur:FGL86_05025"/>
<feature type="transmembrane region" description="Helical" evidence="5">
    <location>
        <begin position="103"/>
        <end position="120"/>
    </location>
</feature>
<evidence type="ECO:0000256" key="1">
    <source>
        <dbReference type="ARBA" id="ARBA00004127"/>
    </source>
</evidence>
<dbReference type="GO" id="GO:0042773">
    <property type="term" value="P:ATP synthesis coupled electron transport"/>
    <property type="evidence" value="ECO:0007669"/>
    <property type="project" value="InterPro"/>
</dbReference>
<gene>
    <name evidence="5 8" type="primary">nuoN</name>
    <name evidence="8" type="ORF">FGL86_05025</name>
</gene>
<evidence type="ECO:0000259" key="7">
    <source>
        <dbReference type="Pfam" id="PF00361"/>
    </source>
</evidence>
<feature type="transmembrane region" description="Helical" evidence="5">
    <location>
        <begin position="234"/>
        <end position="255"/>
    </location>
</feature>
<feature type="transmembrane region" description="Helical" evidence="5">
    <location>
        <begin position="6"/>
        <end position="29"/>
    </location>
</feature>
<dbReference type="EMBL" id="CP042382">
    <property type="protein sequence ID" value="QEA38508.1"/>
    <property type="molecule type" value="Genomic_DNA"/>
</dbReference>
<organism evidence="8 9">
    <name type="scientific">Pistricoccus aurantiacus</name>
    <dbReference type="NCBI Taxonomy" id="1883414"/>
    <lineage>
        <taxon>Bacteria</taxon>
        <taxon>Pseudomonadati</taxon>
        <taxon>Pseudomonadota</taxon>
        <taxon>Gammaproteobacteria</taxon>
        <taxon>Oceanospirillales</taxon>
        <taxon>Halomonadaceae</taxon>
        <taxon>Pistricoccus</taxon>
    </lineage>
</organism>
<keyword evidence="5" id="KW-0830">Ubiquinone</keyword>
<dbReference type="GO" id="GO:0005886">
    <property type="term" value="C:plasma membrane"/>
    <property type="evidence" value="ECO:0007669"/>
    <property type="project" value="UniProtKB-SubCell"/>
</dbReference>
<dbReference type="PANTHER" id="PTHR22773">
    <property type="entry name" value="NADH DEHYDROGENASE"/>
    <property type="match status" value="1"/>
</dbReference>
<proteinExistence type="inferred from homology"/>
<comment type="function">
    <text evidence="5">NDH-1 shuttles electrons from NADH, via FMN and iron-sulfur (Fe-S) centers, to quinones in the respiratory chain. The immediate electron acceptor for the enzyme in this species is believed to be ubiquinone. Couples the redox reaction to proton translocation (for every two electrons transferred, four hydrogen ions are translocated across the cytoplasmic membrane), and thus conserves the redox energy in a proton gradient.</text>
</comment>
<keyword evidence="4 5" id="KW-0472">Membrane</keyword>
<dbReference type="Proteomes" id="UP000321272">
    <property type="component" value="Chromosome"/>
</dbReference>
<keyword evidence="5" id="KW-0813">Transport</keyword>
<dbReference type="NCBIfam" id="TIGR01770">
    <property type="entry name" value="NDH_I_N"/>
    <property type="match status" value="1"/>
</dbReference>
<dbReference type="Pfam" id="PF00361">
    <property type="entry name" value="Proton_antipo_M"/>
    <property type="match status" value="1"/>
</dbReference>
<feature type="transmembrane region" description="Helical" evidence="5">
    <location>
        <begin position="402"/>
        <end position="421"/>
    </location>
</feature>
<dbReference type="GO" id="GO:0008137">
    <property type="term" value="F:NADH dehydrogenase (ubiquinone) activity"/>
    <property type="evidence" value="ECO:0007669"/>
    <property type="project" value="InterPro"/>
</dbReference>
<keyword evidence="3 5" id="KW-1133">Transmembrane helix</keyword>
<evidence type="ECO:0000256" key="3">
    <source>
        <dbReference type="ARBA" id="ARBA00022989"/>
    </source>
</evidence>
<evidence type="ECO:0000313" key="8">
    <source>
        <dbReference type="EMBL" id="QEA38508.1"/>
    </source>
</evidence>
<keyword evidence="8" id="KW-0560">Oxidoreductase</keyword>
<feature type="transmembrane region" description="Helical" evidence="5">
    <location>
        <begin position="126"/>
        <end position="145"/>
    </location>
</feature>
<dbReference type="GO" id="GO:0012505">
    <property type="term" value="C:endomembrane system"/>
    <property type="evidence" value="ECO:0007669"/>
    <property type="project" value="UniProtKB-SubCell"/>
</dbReference>
<keyword evidence="5" id="KW-1278">Translocase</keyword>
<keyword evidence="5" id="KW-1003">Cell membrane</keyword>
<evidence type="ECO:0000256" key="2">
    <source>
        <dbReference type="ARBA" id="ARBA00022692"/>
    </source>
</evidence>
<dbReference type="GO" id="GO:0048038">
    <property type="term" value="F:quinone binding"/>
    <property type="evidence" value="ECO:0007669"/>
    <property type="project" value="UniProtKB-KW"/>
</dbReference>
<feature type="transmembrane region" description="Helical" evidence="5">
    <location>
        <begin position="442"/>
        <end position="464"/>
    </location>
</feature>
<evidence type="ECO:0000256" key="5">
    <source>
        <dbReference type="HAMAP-Rule" id="MF_00445"/>
    </source>
</evidence>
<feature type="domain" description="NADH:quinone oxidoreductase/Mrp antiporter transmembrane" evidence="7">
    <location>
        <begin position="120"/>
        <end position="414"/>
    </location>
</feature>
<feature type="transmembrane region" description="Helical" evidence="5">
    <location>
        <begin position="197"/>
        <end position="222"/>
    </location>
</feature>
<keyword evidence="5" id="KW-0874">Quinone</keyword>
<dbReference type="GO" id="GO:0050136">
    <property type="term" value="F:NADH dehydrogenase (quinone) (non-electrogenic) activity"/>
    <property type="evidence" value="ECO:0007669"/>
    <property type="project" value="UniProtKB-UniRule"/>
</dbReference>
<feature type="transmembrane region" description="Helical" evidence="5">
    <location>
        <begin position="293"/>
        <end position="312"/>
    </location>
</feature>
<dbReference type="OrthoDB" id="9768329at2"/>
<dbReference type="EC" id="7.1.1.-" evidence="5"/>
<evidence type="ECO:0000256" key="6">
    <source>
        <dbReference type="RuleBase" id="RU000320"/>
    </source>
</evidence>
<feature type="transmembrane region" description="Helical" evidence="5">
    <location>
        <begin position="70"/>
        <end position="91"/>
    </location>
</feature>
<comment type="subunit">
    <text evidence="5">NDH-1 is composed of 14 different subunits. Subunits NuoA, H, J, K, L, M, N constitute the membrane sector of the complex.</text>
</comment>
<feature type="transmembrane region" description="Helical" evidence="5">
    <location>
        <begin position="324"/>
        <end position="344"/>
    </location>
</feature>
<dbReference type="AlphaFoldDB" id="A0A5B8SV25"/>
<feature type="transmembrane region" description="Helical" evidence="5">
    <location>
        <begin position="36"/>
        <end position="58"/>
    </location>
</feature>
<keyword evidence="2 5" id="KW-0812">Transmembrane</keyword>
<keyword evidence="5" id="KW-0520">NAD</keyword>
<protein>
    <recommendedName>
        <fullName evidence="5">NADH-quinone oxidoreductase subunit N</fullName>
        <ecNumber evidence="5">7.1.1.-</ecNumber>
    </recommendedName>
    <alternativeName>
        <fullName evidence="5">NADH dehydrogenase I subunit N</fullName>
    </alternativeName>
    <alternativeName>
        <fullName evidence="5">NDH-1 subunit N</fullName>
    </alternativeName>
</protein>